<reference evidence="1 2" key="1">
    <citation type="submission" date="2019-05" db="EMBL/GenBank/DDBJ databases">
        <title>Flagellimonas sp. AsT0115, sp. nov., isolated from a marine red algae, Asparagopsis taxiformis.</title>
        <authorList>
            <person name="Kim J."/>
            <person name="Jeong S.E."/>
            <person name="Jeon C.O."/>
        </authorList>
    </citation>
    <scope>NUCLEOTIDE SEQUENCE [LARGE SCALE GENOMIC DNA]</scope>
    <source>
        <strain evidence="1 2">AsT0115</strain>
    </source>
</reference>
<dbReference type="EMBL" id="VCNI01000007">
    <property type="protein sequence ID" value="TMU50425.1"/>
    <property type="molecule type" value="Genomic_DNA"/>
</dbReference>
<gene>
    <name evidence="1" type="ORF">FGG15_19575</name>
</gene>
<keyword evidence="2" id="KW-1185">Reference proteome</keyword>
<evidence type="ECO:0000313" key="2">
    <source>
        <dbReference type="Proteomes" id="UP000751614"/>
    </source>
</evidence>
<sequence length="154" mass="17590">MKPFITVILLLISTFCFSQDNWKMIYENDAEGVAVQGELTELISAIQNGENIKIYFRMERKSLPDIYVEHTAMVKFTTIMNSPKGKSVTGQIDPIIGQVPDYENEQALLKENLEWALSVSSSGNNDTMTRNVITGEIVDHRVVRWGTKWYVEKK</sequence>
<name>A0ABY2WFU6_9FLAO</name>
<protein>
    <submittedName>
        <fullName evidence="1">Uncharacterized protein</fullName>
    </submittedName>
</protein>
<organism evidence="1 2">
    <name type="scientific">Flagellimonas algicola</name>
    <dbReference type="NCBI Taxonomy" id="2583815"/>
    <lineage>
        <taxon>Bacteria</taxon>
        <taxon>Pseudomonadati</taxon>
        <taxon>Bacteroidota</taxon>
        <taxon>Flavobacteriia</taxon>
        <taxon>Flavobacteriales</taxon>
        <taxon>Flavobacteriaceae</taxon>
        <taxon>Flagellimonas</taxon>
    </lineage>
</organism>
<evidence type="ECO:0000313" key="1">
    <source>
        <dbReference type="EMBL" id="TMU50425.1"/>
    </source>
</evidence>
<comment type="caution">
    <text evidence="1">The sequence shown here is derived from an EMBL/GenBank/DDBJ whole genome shotgun (WGS) entry which is preliminary data.</text>
</comment>
<dbReference type="RefSeq" id="WP_138839473.1">
    <property type="nucleotide sequence ID" value="NZ_VCNI01000007.1"/>
</dbReference>
<accession>A0ABY2WFU6</accession>
<dbReference type="Proteomes" id="UP000751614">
    <property type="component" value="Unassembled WGS sequence"/>
</dbReference>
<proteinExistence type="predicted"/>